<name>A0A9J6PPV8_9GAMM</name>
<dbReference type="PROSITE" id="PS51257">
    <property type="entry name" value="PROKAR_LIPOPROTEIN"/>
    <property type="match status" value="1"/>
</dbReference>
<keyword evidence="2" id="KW-1185">Reference proteome</keyword>
<evidence type="ECO:0000313" key="2">
    <source>
        <dbReference type="Proteomes" id="UP001064262"/>
    </source>
</evidence>
<gene>
    <name evidence="1" type="ORF">N5923_22840</name>
</gene>
<keyword evidence="1" id="KW-0449">Lipoprotein</keyword>
<sequence length="70" mass="7790">MKKMFIISAVALTLVACNDKVHDEEYFYQNLDEARDVGNKCKAGDITGQNCTNAKAAIYKDNQLNAKVPH</sequence>
<dbReference type="EMBL" id="JAODIM010000043">
    <property type="protein sequence ID" value="MCU5780337.1"/>
    <property type="molecule type" value="Genomic_DNA"/>
</dbReference>
<dbReference type="Proteomes" id="UP001064262">
    <property type="component" value="Unassembled WGS sequence"/>
</dbReference>
<dbReference type="AlphaFoldDB" id="A0A9J6PPV8"/>
<proteinExistence type="predicted"/>
<organism evidence="1 2">
    <name type="scientific">Winslowiella arboricola</name>
    <dbReference type="NCBI Taxonomy" id="2978220"/>
    <lineage>
        <taxon>Bacteria</taxon>
        <taxon>Pseudomonadati</taxon>
        <taxon>Pseudomonadota</taxon>
        <taxon>Gammaproteobacteria</taxon>
        <taxon>Enterobacterales</taxon>
        <taxon>Erwiniaceae</taxon>
        <taxon>Winslowiella</taxon>
    </lineage>
</organism>
<dbReference type="RefSeq" id="WP_267144506.1">
    <property type="nucleotide sequence ID" value="NZ_JAODIL010000081.1"/>
</dbReference>
<dbReference type="InterPro" id="IPR047937">
    <property type="entry name" value="Eex_IncN-like"/>
</dbReference>
<comment type="caution">
    <text evidence="1">The sequence shown here is derived from an EMBL/GenBank/DDBJ whole genome shotgun (WGS) entry which is preliminary data.</text>
</comment>
<accession>A0A9J6PPV8</accession>
<evidence type="ECO:0000313" key="1">
    <source>
        <dbReference type="EMBL" id="MCU5780337.1"/>
    </source>
</evidence>
<protein>
    <submittedName>
        <fullName evidence="1">EexN family lipoprotein</fullName>
    </submittedName>
</protein>
<dbReference type="NCBIfam" id="NF033894">
    <property type="entry name" value="Eex_IncN"/>
    <property type="match status" value="1"/>
</dbReference>
<reference evidence="1" key="1">
    <citation type="submission" date="2022-09" db="EMBL/GenBank/DDBJ databases">
        <title>Winslowiella arboricola sp. nov., isolated from bleeding cankers on broadleaf hosts.</title>
        <authorList>
            <person name="Brady C."/>
            <person name="Kaur S."/>
            <person name="Crampton B."/>
            <person name="Maddock D."/>
            <person name="Arnold D."/>
            <person name="Denman S."/>
        </authorList>
    </citation>
    <scope>NUCLEOTIDE SEQUENCE</scope>
    <source>
        <strain evidence="1">BAC 15a-03b</strain>
    </source>
</reference>